<organism evidence="3 4">
    <name type="scientific">Vallitalea guaymasensis</name>
    <dbReference type="NCBI Taxonomy" id="1185412"/>
    <lineage>
        <taxon>Bacteria</taxon>
        <taxon>Bacillati</taxon>
        <taxon>Bacillota</taxon>
        <taxon>Clostridia</taxon>
        <taxon>Lachnospirales</taxon>
        <taxon>Vallitaleaceae</taxon>
        <taxon>Vallitalea</taxon>
    </lineage>
</organism>
<dbReference type="PANTHER" id="PTHR12307">
    <property type="entry name" value="PROTEIN PHOSPHATASE 1 REGULATORY SUBUNIT"/>
    <property type="match status" value="1"/>
</dbReference>
<keyword evidence="4" id="KW-1185">Reference proteome</keyword>
<dbReference type="PANTHER" id="PTHR12307:SF53">
    <property type="entry name" value="PROTEIN PHOSPHATASE 1 REGULATORY SUBUNIT"/>
    <property type="match status" value="1"/>
</dbReference>
<dbReference type="GO" id="GO:0008157">
    <property type="term" value="F:protein phosphatase 1 binding"/>
    <property type="evidence" value="ECO:0007669"/>
    <property type="project" value="TreeGrafter"/>
</dbReference>
<protein>
    <recommendedName>
        <fullName evidence="2">CBM21 domain-containing protein</fullName>
    </recommendedName>
</protein>
<sequence length="261" mass="30051">MKKKCFRNLVTFVICFVLMLNVSGLSISAQTTPNIQLYSAKLVTTTVGQCGSQLDYYATGYINVKNLSADKNITVHYTYDGSNWLDQSASYLKTLKDGSEVWSFSTPHKIYAPQHHTYHNCRFALKYEVNGNTYWDNNNGDNYLLQETTMIYNAPCTLSKSVVLLNECNRNDNFLSGSIYLKNLGYDKNVKVRYTLDNWKTYSEVDASYTRSYDNNTELWSFYTGGNNYQWDNDCEFAISYTVNGVTYWDNNFGSNYSFPK</sequence>
<dbReference type="Proteomes" id="UP000677305">
    <property type="component" value="Chromosome"/>
</dbReference>
<dbReference type="Gene3D" id="2.60.40.2440">
    <property type="entry name" value="Carbohydrate binding type-21 domain"/>
    <property type="match status" value="2"/>
</dbReference>
<dbReference type="InterPro" id="IPR050782">
    <property type="entry name" value="PP1_regulatory_subunit_3"/>
</dbReference>
<dbReference type="RefSeq" id="WP_212690479.1">
    <property type="nucleotide sequence ID" value="NZ_CP058561.1"/>
</dbReference>
<gene>
    <name evidence="3" type="ORF">HYG85_15895</name>
</gene>
<proteinExistence type="predicted"/>
<dbReference type="GO" id="GO:2001069">
    <property type="term" value="F:glycogen binding"/>
    <property type="evidence" value="ECO:0007669"/>
    <property type="project" value="TreeGrafter"/>
</dbReference>
<accession>A0A8J8MC87</accession>
<dbReference type="InterPro" id="IPR038175">
    <property type="entry name" value="CBM21_dom_sf"/>
</dbReference>
<dbReference type="AlphaFoldDB" id="A0A8J8MC87"/>
<feature type="signal peptide" evidence="1">
    <location>
        <begin position="1"/>
        <end position="29"/>
    </location>
</feature>
<feature type="domain" description="CBM21" evidence="2">
    <location>
        <begin position="34"/>
        <end position="146"/>
    </location>
</feature>
<dbReference type="Pfam" id="PF03370">
    <property type="entry name" value="CBM_21"/>
    <property type="match status" value="2"/>
</dbReference>
<name>A0A8J8MC87_9FIRM</name>
<feature type="chain" id="PRO_5035273623" description="CBM21 domain-containing protein" evidence="1">
    <location>
        <begin position="30"/>
        <end position="261"/>
    </location>
</feature>
<dbReference type="GO" id="GO:0005979">
    <property type="term" value="P:regulation of glycogen biosynthetic process"/>
    <property type="evidence" value="ECO:0007669"/>
    <property type="project" value="TreeGrafter"/>
</dbReference>
<evidence type="ECO:0000259" key="2">
    <source>
        <dbReference type="PROSITE" id="PS51159"/>
    </source>
</evidence>
<dbReference type="GO" id="GO:0000164">
    <property type="term" value="C:protein phosphatase type 1 complex"/>
    <property type="evidence" value="ECO:0007669"/>
    <property type="project" value="TreeGrafter"/>
</dbReference>
<dbReference type="KEGG" id="vgu:HYG85_15895"/>
<evidence type="ECO:0000313" key="4">
    <source>
        <dbReference type="Proteomes" id="UP000677305"/>
    </source>
</evidence>
<dbReference type="EMBL" id="CP058561">
    <property type="protein sequence ID" value="QUH30302.1"/>
    <property type="molecule type" value="Genomic_DNA"/>
</dbReference>
<dbReference type="InterPro" id="IPR005036">
    <property type="entry name" value="CBM21_dom"/>
</dbReference>
<evidence type="ECO:0000313" key="3">
    <source>
        <dbReference type="EMBL" id="QUH30302.1"/>
    </source>
</evidence>
<evidence type="ECO:0000256" key="1">
    <source>
        <dbReference type="SAM" id="SignalP"/>
    </source>
</evidence>
<feature type="domain" description="CBM21" evidence="2">
    <location>
        <begin position="154"/>
        <end position="260"/>
    </location>
</feature>
<keyword evidence="1" id="KW-0732">Signal</keyword>
<reference evidence="3 4" key="1">
    <citation type="submission" date="2020-07" db="EMBL/GenBank/DDBJ databases">
        <title>Vallitalea guaymasensis genome.</title>
        <authorList>
            <person name="Postec A."/>
        </authorList>
    </citation>
    <scope>NUCLEOTIDE SEQUENCE [LARGE SCALE GENOMIC DNA]</scope>
    <source>
        <strain evidence="3 4">Ra1766G1</strain>
    </source>
</reference>
<dbReference type="PROSITE" id="PS51159">
    <property type="entry name" value="CBM21"/>
    <property type="match status" value="2"/>
</dbReference>